<dbReference type="InterPro" id="IPR008928">
    <property type="entry name" value="6-hairpin_glycosidase_sf"/>
</dbReference>
<proteinExistence type="predicted"/>
<dbReference type="PROSITE" id="PS51257">
    <property type="entry name" value="PROKAR_LIPOPROTEIN"/>
    <property type="match status" value="1"/>
</dbReference>
<dbReference type="Pfam" id="PF03663">
    <property type="entry name" value="Glyco_hydro_76"/>
    <property type="match status" value="1"/>
</dbReference>
<dbReference type="EMBL" id="JAQQWP010000002">
    <property type="protein sequence ID" value="KAK8129142.1"/>
    <property type="molecule type" value="Genomic_DNA"/>
</dbReference>
<keyword evidence="2" id="KW-0732">Signal</keyword>
<evidence type="ECO:0000313" key="3">
    <source>
        <dbReference type="EMBL" id="KAK8129142.1"/>
    </source>
</evidence>
<dbReference type="InterPro" id="IPR005198">
    <property type="entry name" value="Glyco_hydro_76"/>
</dbReference>
<dbReference type="GO" id="GO:0005975">
    <property type="term" value="P:carbohydrate metabolic process"/>
    <property type="evidence" value="ECO:0007669"/>
    <property type="project" value="InterPro"/>
</dbReference>
<comment type="caution">
    <text evidence="3">The sequence shown here is derived from an EMBL/GenBank/DDBJ whole genome shotgun (WGS) entry which is preliminary data.</text>
</comment>
<reference evidence="3 4" key="1">
    <citation type="submission" date="2023-01" db="EMBL/GenBank/DDBJ databases">
        <title>Analysis of 21 Apiospora genomes using comparative genomics revels a genus with tremendous synthesis potential of carbohydrate active enzymes and secondary metabolites.</title>
        <authorList>
            <person name="Sorensen T."/>
        </authorList>
    </citation>
    <scope>NUCLEOTIDE SEQUENCE [LARGE SCALE GENOMIC DNA]</scope>
    <source>
        <strain evidence="3 4">CBS 117206</strain>
    </source>
</reference>
<name>A0AAW0R5J2_9PEZI</name>
<protein>
    <submittedName>
        <fullName evidence="3">Six-hairpin glycosidase</fullName>
    </submittedName>
</protein>
<dbReference type="SUPFAM" id="SSF48208">
    <property type="entry name" value="Six-hairpin glycosidases"/>
    <property type="match status" value="1"/>
</dbReference>
<organism evidence="3 4">
    <name type="scientific">Apiospora kogelbergensis</name>
    <dbReference type="NCBI Taxonomy" id="1337665"/>
    <lineage>
        <taxon>Eukaryota</taxon>
        <taxon>Fungi</taxon>
        <taxon>Dikarya</taxon>
        <taxon>Ascomycota</taxon>
        <taxon>Pezizomycotina</taxon>
        <taxon>Sordariomycetes</taxon>
        <taxon>Xylariomycetidae</taxon>
        <taxon>Amphisphaeriales</taxon>
        <taxon>Apiosporaceae</taxon>
        <taxon>Apiospora</taxon>
    </lineage>
</organism>
<dbReference type="Gene3D" id="1.50.10.20">
    <property type="match status" value="1"/>
</dbReference>
<evidence type="ECO:0000256" key="2">
    <source>
        <dbReference type="SAM" id="SignalP"/>
    </source>
</evidence>
<evidence type="ECO:0000256" key="1">
    <source>
        <dbReference type="SAM" id="MobiDB-lite"/>
    </source>
</evidence>
<dbReference type="GO" id="GO:0016798">
    <property type="term" value="F:hydrolase activity, acting on glycosyl bonds"/>
    <property type="evidence" value="ECO:0007669"/>
    <property type="project" value="UniProtKB-KW"/>
</dbReference>
<dbReference type="PANTHER" id="PTHR47791">
    <property type="entry name" value="MEIOTICALLY UP-REGULATED GENE 191 PROTEIN"/>
    <property type="match status" value="1"/>
</dbReference>
<dbReference type="Proteomes" id="UP001392437">
    <property type="component" value="Unassembled WGS sequence"/>
</dbReference>
<keyword evidence="4" id="KW-1185">Reference proteome</keyword>
<evidence type="ECO:0000313" key="4">
    <source>
        <dbReference type="Proteomes" id="UP001392437"/>
    </source>
</evidence>
<feature type="region of interest" description="Disordered" evidence="1">
    <location>
        <begin position="49"/>
        <end position="70"/>
    </location>
</feature>
<accession>A0AAW0R5J2</accession>
<feature type="signal peptide" evidence="2">
    <location>
        <begin position="1"/>
        <end position="18"/>
    </location>
</feature>
<dbReference type="PANTHER" id="PTHR47791:SF1">
    <property type="entry name" value="ENDO MANNANASE, GH76 FAMILY (EUROFUNG)"/>
    <property type="match status" value="1"/>
</dbReference>
<dbReference type="AlphaFoldDB" id="A0AAW0R5J2"/>
<sequence length="440" mass="48091">MRSNILLVAALCLNGVSAACPKKNPNKPTVPSVILASSVTSTTSTSSVISKSLTASRPSPTAVKSNSTVSSVAPLATQDKVKAGTYQQHAEAALDRLQQWYNHDTGLWKSYAPSWWQSANALTTLIDMAEAGSPKARKLAETVVPNTFHAAGAFNVREGHRLRRSLGRAEKQNPYSNDFYDDMGWWAIAWIRAYDVTRNKAYLATAEALFADMTTGFGTNCSAEGMWWDKKHSHIDPISDTLFIEVAAWLANRPTAAEKKDHYVGWAVRAWDGFRRGPMYVADKHYVTAGVSIKTCQLPKKAHGYTYSNGALVSGLTALSAATGRPEYRQEAHRVARAIMRIMAKRGVLREPDINQAKPGESAPQWKGVFMRGLAHLHAAEPRAEYRQFAQQCADSIWAKNRKGAADLGPDWLGPFHGAANASPQSSAMDGIVAAWTMTK</sequence>
<gene>
    <name evidence="3" type="ORF">PG999_001522</name>
</gene>
<feature type="chain" id="PRO_5043934406" evidence="2">
    <location>
        <begin position="19"/>
        <end position="440"/>
    </location>
</feature>
<keyword evidence="3" id="KW-0326">Glycosidase</keyword>
<feature type="compositionally biased region" description="Polar residues" evidence="1">
    <location>
        <begin position="57"/>
        <end position="70"/>
    </location>
</feature>
<dbReference type="InterPro" id="IPR053169">
    <property type="entry name" value="MUG_Protein"/>
</dbReference>
<keyword evidence="3" id="KW-0378">Hydrolase</keyword>